<dbReference type="EMBL" id="BARS01032696">
    <property type="protein sequence ID" value="GAG17463.1"/>
    <property type="molecule type" value="Genomic_DNA"/>
</dbReference>
<organism evidence="1">
    <name type="scientific">marine sediment metagenome</name>
    <dbReference type="NCBI Taxonomy" id="412755"/>
    <lineage>
        <taxon>unclassified sequences</taxon>
        <taxon>metagenomes</taxon>
        <taxon>ecological metagenomes</taxon>
    </lineage>
</organism>
<feature type="non-terminal residue" evidence="1">
    <location>
        <position position="1"/>
    </location>
</feature>
<dbReference type="AlphaFoldDB" id="X0VYG3"/>
<comment type="caution">
    <text evidence="1">The sequence shown here is derived from an EMBL/GenBank/DDBJ whole genome shotgun (WGS) entry which is preliminary data.</text>
</comment>
<proteinExistence type="predicted"/>
<accession>X0VYG3</accession>
<dbReference type="NCBIfam" id="NF047558">
    <property type="entry name" value="TPR_END_plus"/>
    <property type="match status" value="1"/>
</dbReference>
<protein>
    <submittedName>
        <fullName evidence="1">Uncharacterized protein</fullName>
    </submittedName>
</protein>
<gene>
    <name evidence="1" type="ORF">S01H1_50731</name>
</gene>
<evidence type="ECO:0000313" key="1">
    <source>
        <dbReference type="EMBL" id="GAG17463.1"/>
    </source>
</evidence>
<name>X0VYG3_9ZZZZ</name>
<sequence>NREKVYSVRDSLRSTGVLQQREQERPFWSAQFYAIMGEKEMALGLLERAYEDKTIGRVALVYNPEFDSLRAEVRFKALLKKIGVPEVFNQYGQRIR</sequence>
<reference evidence="1" key="1">
    <citation type="journal article" date="2014" name="Front. Microbiol.">
        <title>High frequency of phylogenetically diverse reductive dehalogenase-homologous genes in deep subseafloor sedimentary metagenomes.</title>
        <authorList>
            <person name="Kawai M."/>
            <person name="Futagami T."/>
            <person name="Toyoda A."/>
            <person name="Takaki Y."/>
            <person name="Nishi S."/>
            <person name="Hori S."/>
            <person name="Arai W."/>
            <person name="Tsubouchi T."/>
            <person name="Morono Y."/>
            <person name="Uchiyama I."/>
            <person name="Ito T."/>
            <person name="Fujiyama A."/>
            <person name="Inagaki F."/>
            <person name="Takami H."/>
        </authorList>
    </citation>
    <scope>NUCLEOTIDE SEQUENCE</scope>
    <source>
        <strain evidence="1">Expedition CK06-06</strain>
    </source>
</reference>